<reference evidence="3" key="1">
    <citation type="submission" date="2020-05" db="EMBL/GenBank/DDBJ databases">
        <authorList>
            <person name="Chiriac C."/>
            <person name="Salcher M."/>
            <person name="Ghai R."/>
            <person name="Kavagutti S V."/>
        </authorList>
    </citation>
    <scope>NUCLEOTIDE SEQUENCE</scope>
</reference>
<dbReference type="AlphaFoldDB" id="A0A6J6DVV5"/>
<dbReference type="Pfam" id="PF04311">
    <property type="entry name" value="DUF459"/>
    <property type="match status" value="1"/>
</dbReference>
<dbReference type="InterPro" id="IPR007407">
    <property type="entry name" value="DUF459"/>
</dbReference>
<evidence type="ECO:0000256" key="2">
    <source>
        <dbReference type="SAM" id="Phobius"/>
    </source>
</evidence>
<dbReference type="Gene3D" id="3.40.50.1110">
    <property type="entry name" value="SGNH hydrolase"/>
    <property type="match status" value="1"/>
</dbReference>
<feature type="compositionally biased region" description="Basic and acidic residues" evidence="1">
    <location>
        <begin position="115"/>
        <end position="128"/>
    </location>
</feature>
<accession>A0A6J6DVV5</accession>
<keyword evidence="2" id="KW-1133">Transmembrane helix</keyword>
<organism evidence="3">
    <name type="scientific">freshwater metagenome</name>
    <dbReference type="NCBI Taxonomy" id="449393"/>
    <lineage>
        <taxon>unclassified sequences</taxon>
        <taxon>metagenomes</taxon>
        <taxon>ecological metagenomes</taxon>
    </lineage>
</organism>
<protein>
    <submittedName>
        <fullName evidence="3">Unannotated protein</fullName>
    </submittedName>
</protein>
<feature type="region of interest" description="Disordered" evidence="1">
    <location>
        <begin position="114"/>
        <end position="133"/>
    </location>
</feature>
<keyword evidence="2" id="KW-0812">Transmembrane</keyword>
<keyword evidence="2" id="KW-0472">Membrane</keyword>
<name>A0A6J6DVV5_9ZZZZ</name>
<feature type="transmembrane region" description="Helical" evidence="2">
    <location>
        <begin position="21"/>
        <end position="42"/>
    </location>
</feature>
<evidence type="ECO:0000256" key="1">
    <source>
        <dbReference type="SAM" id="MobiDB-lite"/>
    </source>
</evidence>
<evidence type="ECO:0000313" key="3">
    <source>
        <dbReference type="EMBL" id="CAB4567626.1"/>
    </source>
</evidence>
<proteinExistence type="predicted"/>
<dbReference type="InterPro" id="IPR036514">
    <property type="entry name" value="SGNH_hydro_sf"/>
</dbReference>
<dbReference type="EMBL" id="CAEZTT010000004">
    <property type="protein sequence ID" value="CAB4567626.1"/>
    <property type="molecule type" value="Genomic_DNA"/>
</dbReference>
<sequence length="353" mass="38560">MNPSPKRETVGHRLIVQYRGASRNAASVILTVWLVGMASWFVNASAIYTSALAIEPGPIRSISLPVSDFIKRISESAGVGSVESVIDRIRNRDRDGISLVAETIAAETITEVDPQDSRIEVPEPKSRPGDGVVTASIPILDPKDFTREQVGKTIRVLVTGDSLSTFAGQELVKLLTNDSRFVVRIEWANGSGLTKPNVLDWGQYARDLTAKYQPDLVIVILGGSDTGNMVTGGKLVPRGSDDWVTEYSRRVQLVTQEFISNNVTNVVWAGPPVVADKNRNLSYRQVNQSLADTSLLIPGLKYLDVFTNLKPDLSSTVNGEQILLRQADGIHWTREASAAIAVELQTMLITLRP</sequence>
<gene>
    <name evidence="3" type="ORF">UFOPK1726_00085</name>
</gene>
<dbReference type="SUPFAM" id="SSF52266">
    <property type="entry name" value="SGNH hydrolase"/>
    <property type="match status" value="1"/>
</dbReference>